<feature type="region of interest" description="Disordered" evidence="1">
    <location>
        <begin position="225"/>
        <end position="268"/>
    </location>
</feature>
<evidence type="ECO:0000313" key="2">
    <source>
        <dbReference type="EMBL" id="EEB08236.1"/>
    </source>
</evidence>
<accession>B6K429</accession>
<evidence type="ECO:0000313" key="3">
    <source>
        <dbReference type="Proteomes" id="UP000001744"/>
    </source>
</evidence>
<feature type="compositionally biased region" description="Polar residues" evidence="1">
    <location>
        <begin position="353"/>
        <end position="380"/>
    </location>
</feature>
<dbReference type="STRING" id="402676.B6K429"/>
<feature type="compositionally biased region" description="Polar residues" evidence="1">
    <location>
        <begin position="254"/>
        <end position="267"/>
    </location>
</feature>
<evidence type="ECO:0000256" key="1">
    <source>
        <dbReference type="SAM" id="MobiDB-lite"/>
    </source>
</evidence>
<protein>
    <submittedName>
        <fullName evidence="2">Uncharacterized protein</fullName>
    </submittedName>
</protein>
<organism evidence="2 3">
    <name type="scientific">Schizosaccharomyces japonicus (strain yFS275 / FY16936)</name>
    <name type="common">Fission yeast</name>
    <dbReference type="NCBI Taxonomy" id="402676"/>
    <lineage>
        <taxon>Eukaryota</taxon>
        <taxon>Fungi</taxon>
        <taxon>Dikarya</taxon>
        <taxon>Ascomycota</taxon>
        <taxon>Taphrinomycotina</taxon>
        <taxon>Schizosaccharomycetes</taxon>
        <taxon>Schizosaccharomycetales</taxon>
        <taxon>Schizosaccharomycetaceae</taxon>
        <taxon>Schizosaccharomyces</taxon>
    </lineage>
</organism>
<dbReference type="AlphaFoldDB" id="B6K429"/>
<gene>
    <name evidence="2" type="ORF">SJAG_03378</name>
</gene>
<dbReference type="OMA" id="ASEIYSW"/>
<proteinExistence type="predicted"/>
<reference evidence="2 3" key="1">
    <citation type="journal article" date="2011" name="Science">
        <title>Comparative functional genomics of the fission yeasts.</title>
        <authorList>
            <person name="Rhind N."/>
            <person name="Chen Z."/>
            <person name="Yassour M."/>
            <person name="Thompson D.A."/>
            <person name="Haas B.J."/>
            <person name="Habib N."/>
            <person name="Wapinski I."/>
            <person name="Roy S."/>
            <person name="Lin M.F."/>
            <person name="Heiman D.I."/>
            <person name="Young S.K."/>
            <person name="Furuya K."/>
            <person name="Guo Y."/>
            <person name="Pidoux A."/>
            <person name="Chen H.M."/>
            <person name="Robbertse B."/>
            <person name="Goldberg J.M."/>
            <person name="Aoki K."/>
            <person name="Bayne E.H."/>
            <person name="Berlin A.M."/>
            <person name="Desjardins C.A."/>
            <person name="Dobbs E."/>
            <person name="Dukaj L."/>
            <person name="Fan L."/>
            <person name="FitzGerald M.G."/>
            <person name="French C."/>
            <person name="Gujja S."/>
            <person name="Hansen K."/>
            <person name="Keifenheim D."/>
            <person name="Levin J.Z."/>
            <person name="Mosher R.A."/>
            <person name="Mueller C.A."/>
            <person name="Pfiffner J."/>
            <person name="Priest M."/>
            <person name="Russ C."/>
            <person name="Smialowska A."/>
            <person name="Swoboda P."/>
            <person name="Sykes S.M."/>
            <person name="Vaughn M."/>
            <person name="Vengrova S."/>
            <person name="Yoder R."/>
            <person name="Zeng Q."/>
            <person name="Allshire R."/>
            <person name="Baulcombe D."/>
            <person name="Birren B.W."/>
            <person name="Brown W."/>
            <person name="Ekwall K."/>
            <person name="Kellis M."/>
            <person name="Leatherwood J."/>
            <person name="Levin H."/>
            <person name="Margalit H."/>
            <person name="Martienssen R."/>
            <person name="Nieduszynski C.A."/>
            <person name="Spatafora J.W."/>
            <person name="Friedman N."/>
            <person name="Dalgaard J.Z."/>
            <person name="Baumann P."/>
            <person name="Niki H."/>
            <person name="Regev A."/>
            <person name="Nusbaum C."/>
        </authorList>
    </citation>
    <scope>NUCLEOTIDE SEQUENCE [LARGE SCALE GENOMIC DNA]</scope>
    <source>
        <strain evidence="3">yFS275 / FY16936</strain>
    </source>
</reference>
<dbReference type="HOGENOM" id="CLU_642754_0_0_1"/>
<dbReference type="Proteomes" id="UP000001744">
    <property type="component" value="Unassembled WGS sequence"/>
</dbReference>
<feature type="compositionally biased region" description="Polar residues" evidence="1">
    <location>
        <begin position="392"/>
        <end position="410"/>
    </location>
</feature>
<feature type="region of interest" description="Disordered" evidence="1">
    <location>
        <begin position="162"/>
        <end position="199"/>
    </location>
</feature>
<dbReference type="EMBL" id="KE651167">
    <property type="protein sequence ID" value="EEB08236.1"/>
    <property type="molecule type" value="Genomic_DNA"/>
</dbReference>
<feature type="region of interest" description="Disordered" evidence="1">
    <location>
        <begin position="337"/>
        <end position="380"/>
    </location>
</feature>
<dbReference type="VEuPathDB" id="FungiDB:SJAG_03378"/>
<dbReference type="JaponicusDB" id="SJAG_03378"/>
<name>B6K429_SCHJY</name>
<dbReference type="GeneID" id="7050106"/>
<feature type="compositionally biased region" description="Basic residues" evidence="1">
    <location>
        <begin position="162"/>
        <end position="171"/>
    </location>
</feature>
<keyword evidence="3" id="KW-1185">Reference proteome</keyword>
<sequence>MDDFKSLLEALDCSEKEATDGWGIDFVNTPAWTKTLISSDLTPELTSESAAWKNEIQRQDPIDECSINNSLTRIFGPYKMPSQLIRGIGNYNELTDSTMNVFCRLFAPFNQNKTIQQLRTGALTKLFREHMLSWGQEHFFEKSQNTAVFCWSSSYKSELKRARRSLRRQRSKNSIQPTSPDKAHAITPTTAFSPEDENFTSIRRNKSILNQITQNEKLDTANYQESEHNKQLQTDFDTQRSPVSHPEEDDQSAKAKTNSKKPSSSDSILKHTVDAVNDFLSNTISLADSATNDDEHNLHMQKQSETFPTNARPETLDQDLHLPVQRPEENVNAECNVSVNSDDDWGDWKQAQDDSNGSPEPQSVDTPKQNENNGLGRSLDFSNFDLSVLEKGTSSRSVSAERTIPNNNESEAVDSVLKQLPDLSYLL</sequence>
<feature type="region of interest" description="Disordered" evidence="1">
    <location>
        <begin position="391"/>
        <end position="410"/>
    </location>
</feature>
<dbReference type="RefSeq" id="XP_002174529.1">
    <property type="nucleotide sequence ID" value="XM_002174493.2"/>
</dbReference>
<feature type="compositionally biased region" description="Polar residues" evidence="1">
    <location>
        <begin position="231"/>
        <end position="242"/>
    </location>
</feature>